<evidence type="ECO:0000259" key="1">
    <source>
        <dbReference type="PROSITE" id="PS50883"/>
    </source>
</evidence>
<dbReference type="InterPro" id="IPR035965">
    <property type="entry name" value="PAS-like_dom_sf"/>
</dbReference>
<evidence type="ECO:0000313" key="4">
    <source>
        <dbReference type="Proteomes" id="UP000271227"/>
    </source>
</evidence>
<dbReference type="Pfam" id="PF00990">
    <property type="entry name" value="GGDEF"/>
    <property type="match status" value="1"/>
</dbReference>
<dbReference type="InterPro" id="IPR029787">
    <property type="entry name" value="Nucleotide_cyclase"/>
</dbReference>
<organism evidence="3 4">
    <name type="scientific">Eilatimonas milleporae</name>
    <dbReference type="NCBI Taxonomy" id="911205"/>
    <lineage>
        <taxon>Bacteria</taxon>
        <taxon>Pseudomonadati</taxon>
        <taxon>Pseudomonadota</taxon>
        <taxon>Alphaproteobacteria</taxon>
        <taxon>Kordiimonadales</taxon>
        <taxon>Kordiimonadaceae</taxon>
        <taxon>Eilatimonas</taxon>
    </lineage>
</organism>
<dbReference type="EMBL" id="REFR01000010">
    <property type="protein sequence ID" value="RMB08545.1"/>
    <property type="molecule type" value="Genomic_DNA"/>
</dbReference>
<dbReference type="InterPro" id="IPR052155">
    <property type="entry name" value="Biofilm_reg_signaling"/>
</dbReference>
<dbReference type="SUPFAM" id="SSF141868">
    <property type="entry name" value="EAL domain-like"/>
    <property type="match status" value="1"/>
</dbReference>
<dbReference type="SMART" id="SM00267">
    <property type="entry name" value="GGDEF"/>
    <property type="match status" value="1"/>
</dbReference>
<dbReference type="Proteomes" id="UP000271227">
    <property type="component" value="Unassembled WGS sequence"/>
</dbReference>
<dbReference type="Gene3D" id="3.30.70.270">
    <property type="match status" value="1"/>
</dbReference>
<evidence type="ECO:0000313" key="3">
    <source>
        <dbReference type="EMBL" id="RMB08545.1"/>
    </source>
</evidence>
<dbReference type="Pfam" id="PF00563">
    <property type="entry name" value="EAL"/>
    <property type="match status" value="1"/>
</dbReference>
<dbReference type="SUPFAM" id="SSF55073">
    <property type="entry name" value="Nucleotide cyclase"/>
    <property type="match status" value="1"/>
</dbReference>
<gene>
    <name evidence="3" type="ORF">BXY39_1180</name>
</gene>
<dbReference type="InterPro" id="IPR000160">
    <property type="entry name" value="GGDEF_dom"/>
</dbReference>
<dbReference type="Gene3D" id="3.30.450.20">
    <property type="entry name" value="PAS domain"/>
    <property type="match status" value="1"/>
</dbReference>
<dbReference type="InterPro" id="IPR043128">
    <property type="entry name" value="Rev_trsase/Diguanyl_cyclase"/>
</dbReference>
<dbReference type="CDD" id="cd01949">
    <property type="entry name" value="GGDEF"/>
    <property type="match status" value="1"/>
</dbReference>
<evidence type="ECO:0000259" key="2">
    <source>
        <dbReference type="PROSITE" id="PS50887"/>
    </source>
</evidence>
<keyword evidence="4" id="KW-1185">Reference proteome</keyword>
<dbReference type="RefSeq" id="WP_121937902.1">
    <property type="nucleotide sequence ID" value="NZ_REFR01000010.1"/>
</dbReference>
<sequence length="590" mass="65974">MTETNVSSIAKHVGSARTVSRVVNTNAVVERLPVGVLVCTLSERGGVEALFINRFARDIFGIGTDVTLPCTIDVLWNGQDNHILVSEIQDVFRMERQSNFEWSVRSGTMERFLSSQLIPLTDHEERVHQVVCTIEDQTAEKLAERNLLHHAFHDALTGLPNRVLFRNRLEEAVVECERDGHQSGCAVLIINIDRFQQINESFGHSAGDRFLVAMAATLRRCIRSSDTLSRLSGDEFAVLVSRCHDLEEVTMIGERIHAAMRLPYDLDGNEVFTSVSIGVATTLSSSTHPEDLIRDADFAMHRAKTNGKARTETYRRDTHQRVRSQFHLETELRRAVERGELDLHYQPIIDLEKNSLHGFEALARWQHRDKGFVSPREFIPLAEETGVIVDLGRWAFQAACHQIRAWQDTYGTEAVPAVNVNVSGIQFARDNVAQVAETALLEAGIAGEKLRIELTESAIMSNPSSISEVLHRLKRIGVKVALDDFGTGYSSLTYLHQFPIDVIKIDRSFISQLQRDNHQYKILTMVALLAQSLGLEVIAEGLEDADHLDMLRGLAFNSAQGFYFSKPVTAEDAGRMIAGESPWLPAALAE</sequence>
<dbReference type="CDD" id="cd01948">
    <property type="entry name" value="EAL"/>
    <property type="match status" value="1"/>
</dbReference>
<dbReference type="SUPFAM" id="SSF55785">
    <property type="entry name" value="PYP-like sensor domain (PAS domain)"/>
    <property type="match status" value="1"/>
</dbReference>
<dbReference type="OrthoDB" id="7279500at2"/>
<proteinExistence type="predicted"/>
<dbReference type="AlphaFoldDB" id="A0A3M0CI84"/>
<name>A0A3M0CI84_9PROT</name>
<dbReference type="PROSITE" id="PS50883">
    <property type="entry name" value="EAL"/>
    <property type="match status" value="1"/>
</dbReference>
<dbReference type="InterPro" id="IPR035919">
    <property type="entry name" value="EAL_sf"/>
</dbReference>
<comment type="caution">
    <text evidence="3">The sequence shown here is derived from an EMBL/GenBank/DDBJ whole genome shotgun (WGS) entry which is preliminary data.</text>
</comment>
<dbReference type="PANTHER" id="PTHR44757">
    <property type="entry name" value="DIGUANYLATE CYCLASE DGCP"/>
    <property type="match status" value="1"/>
</dbReference>
<accession>A0A3M0CI84</accession>
<dbReference type="InParanoid" id="A0A3M0CI84"/>
<dbReference type="PANTHER" id="PTHR44757:SF2">
    <property type="entry name" value="BIOFILM ARCHITECTURE MAINTENANCE PROTEIN MBAA"/>
    <property type="match status" value="1"/>
</dbReference>
<dbReference type="PROSITE" id="PS50887">
    <property type="entry name" value="GGDEF"/>
    <property type="match status" value="1"/>
</dbReference>
<dbReference type="Gene3D" id="3.20.20.450">
    <property type="entry name" value="EAL domain"/>
    <property type="match status" value="1"/>
</dbReference>
<dbReference type="NCBIfam" id="TIGR00254">
    <property type="entry name" value="GGDEF"/>
    <property type="match status" value="1"/>
</dbReference>
<dbReference type="SMART" id="SM00052">
    <property type="entry name" value="EAL"/>
    <property type="match status" value="1"/>
</dbReference>
<feature type="domain" description="GGDEF" evidence="2">
    <location>
        <begin position="183"/>
        <end position="316"/>
    </location>
</feature>
<feature type="domain" description="EAL" evidence="1">
    <location>
        <begin position="325"/>
        <end position="581"/>
    </location>
</feature>
<reference evidence="3 4" key="1">
    <citation type="submission" date="2018-10" db="EMBL/GenBank/DDBJ databases">
        <title>Genomic Encyclopedia of Archaeal and Bacterial Type Strains, Phase II (KMG-II): from individual species to whole genera.</title>
        <authorList>
            <person name="Goeker M."/>
        </authorList>
    </citation>
    <scope>NUCLEOTIDE SEQUENCE [LARGE SCALE GENOMIC DNA]</scope>
    <source>
        <strain evidence="3 4">DSM 25217</strain>
    </source>
</reference>
<dbReference type="InterPro" id="IPR001633">
    <property type="entry name" value="EAL_dom"/>
</dbReference>
<protein>
    <submittedName>
        <fullName evidence="3">Diguanylate cyclase (GGDEF)-like protein</fullName>
    </submittedName>
</protein>